<reference evidence="2 3" key="1">
    <citation type="submission" date="2023-11" db="EMBL/GenBank/DDBJ databases">
        <title>Halocaridina rubra genome assembly.</title>
        <authorList>
            <person name="Smith C."/>
        </authorList>
    </citation>
    <scope>NUCLEOTIDE SEQUENCE [LARGE SCALE GENOMIC DNA]</scope>
    <source>
        <strain evidence="2">EP-1</strain>
        <tissue evidence="2">Whole</tissue>
    </source>
</reference>
<feature type="non-terminal residue" evidence="2">
    <location>
        <position position="1"/>
    </location>
</feature>
<protein>
    <submittedName>
        <fullName evidence="2">Uncharacterized protein</fullName>
    </submittedName>
</protein>
<keyword evidence="3" id="KW-1185">Reference proteome</keyword>
<sequence length="626" mass="71455">VYLFMRASGYDINQESCRSRYLELKKSFELALEYNQSCSIKCRKRPPFYYKMKTLFGGNDTFEQEQDPAKDQKIAVDEEIVLRVLVELLKQVKGHYCHSVPRRSLLFVLARLLDSHFGCSSPTFSGHQVWQYMVKLHELNQDASERNSVADLPENLGDTWHNHPCPLVAYNLLAVPLPHWQLTRNWSAEEVYLLLEGTISWELQPRTVQDHKMTLSQSASEMLHTHGCKKTPKQCFNQWQYLTSTYHNGGYRHFSEQLSVLHLINPTALQIKPSTMRIKVKTVKCSKSEIKNGNSKKYDLIQAPVLDVPSGSHHSKEAPPKGSNKRGKMHTKSSLLIDKKPLSAPGEVVSYVRINVPQRTRSIQVSTDELHESDNIVSCTSEVEEANDDVLSPNTKTCIINVECISNDAVDNQGASESSKSNVTYCHPLKRKAEIQRQFIEANSGKQKDVLKHPVIKVTKHKDSKFLKCQTEGSKSRTDKTLLLTDIAKKSFPRSQAMLASLDGRKTKQTPVTQHDFSCNKYDIHPTENKKELALFNGNDERKTSVVILKEELEENDSSTICAESNSENEKNSSVHEIFNLLDEYRKHCNQEKADIMKMVQEIHMCQTVAHENIFKIVQDMHENLT</sequence>
<gene>
    <name evidence="2" type="ORF">SK128_001114</name>
</gene>
<organism evidence="2 3">
    <name type="scientific">Halocaridina rubra</name>
    <name type="common">Hawaiian red shrimp</name>
    <dbReference type="NCBI Taxonomy" id="373956"/>
    <lineage>
        <taxon>Eukaryota</taxon>
        <taxon>Metazoa</taxon>
        <taxon>Ecdysozoa</taxon>
        <taxon>Arthropoda</taxon>
        <taxon>Crustacea</taxon>
        <taxon>Multicrustacea</taxon>
        <taxon>Malacostraca</taxon>
        <taxon>Eumalacostraca</taxon>
        <taxon>Eucarida</taxon>
        <taxon>Decapoda</taxon>
        <taxon>Pleocyemata</taxon>
        <taxon>Caridea</taxon>
        <taxon>Atyoidea</taxon>
        <taxon>Atyidae</taxon>
        <taxon>Halocaridina</taxon>
    </lineage>
</organism>
<dbReference type="AlphaFoldDB" id="A0AAN8X5W8"/>
<evidence type="ECO:0000313" key="3">
    <source>
        <dbReference type="Proteomes" id="UP001381693"/>
    </source>
</evidence>
<evidence type="ECO:0000313" key="2">
    <source>
        <dbReference type="EMBL" id="KAK7078510.1"/>
    </source>
</evidence>
<evidence type="ECO:0000256" key="1">
    <source>
        <dbReference type="SAM" id="MobiDB-lite"/>
    </source>
</evidence>
<accession>A0AAN8X5W8</accession>
<name>A0AAN8X5W8_HALRR</name>
<comment type="caution">
    <text evidence="2">The sequence shown here is derived from an EMBL/GenBank/DDBJ whole genome shotgun (WGS) entry which is preliminary data.</text>
</comment>
<dbReference type="Proteomes" id="UP001381693">
    <property type="component" value="Unassembled WGS sequence"/>
</dbReference>
<dbReference type="EMBL" id="JAXCGZ010007794">
    <property type="protein sequence ID" value="KAK7078510.1"/>
    <property type="molecule type" value="Genomic_DNA"/>
</dbReference>
<proteinExistence type="predicted"/>
<feature type="region of interest" description="Disordered" evidence="1">
    <location>
        <begin position="307"/>
        <end position="332"/>
    </location>
</feature>